<organism evidence="2 3">
    <name type="scientific">Penicillium nalgiovense</name>
    <dbReference type="NCBI Taxonomy" id="60175"/>
    <lineage>
        <taxon>Eukaryota</taxon>
        <taxon>Fungi</taxon>
        <taxon>Dikarya</taxon>
        <taxon>Ascomycota</taxon>
        <taxon>Pezizomycotina</taxon>
        <taxon>Eurotiomycetes</taxon>
        <taxon>Eurotiomycetidae</taxon>
        <taxon>Eurotiales</taxon>
        <taxon>Aspergillaceae</taxon>
        <taxon>Penicillium</taxon>
    </lineage>
</organism>
<evidence type="ECO:0000313" key="2">
    <source>
        <dbReference type="EMBL" id="OQE90430.1"/>
    </source>
</evidence>
<reference evidence="3" key="1">
    <citation type="journal article" date="2017" name="Nat. Microbiol.">
        <title>Global analysis of biosynthetic gene clusters reveals vast potential of secondary metabolite production in Penicillium species.</title>
        <authorList>
            <person name="Nielsen J.C."/>
            <person name="Grijseels S."/>
            <person name="Prigent S."/>
            <person name="Ji B."/>
            <person name="Dainat J."/>
            <person name="Nielsen K.F."/>
            <person name="Frisvad J.C."/>
            <person name="Workman M."/>
            <person name="Nielsen J."/>
        </authorList>
    </citation>
    <scope>NUCLEOTIDE SEQUENCE [LARGE SCALE GENOMIC DNA]</scope>
    <source>
        <strain evidence="3">IBT 13039</strain>
    </source>
</reference>
<feature type="compositionally biased region" description="Low complexity" evidence="1">
    <location>
        <begin position="1"/>
        <end position="23"/>
    </location>
</feature>
<gene>
    <name evidence="2" type="ORF">PENNAL_c0012G09896</name>
</gene>
<dbReference type="EMBL" id="MOOB01000012">
    <property type="protein sequence ID" value="OQE90430.1"/>
    <property type="molecule type" value="Genomic_DNA"/>
</dbReference>
<sequence>MPHKVNNSNSTLASSGSSGSSSNDQVATEVRNLTTNPIRKPPVVIHNKGGRTYDETRPSDWDKQRWK</sequence>
<feature type="compositionally biased region" description="Basic and acidic residues" evidence="1">
    <location>
        <begin position="51"/>
        <end position="67"/>
    </location>
</feature>
<keyword evidence="3" id="KW-1185">Reference proteome</keyword>
<accession>A0A1V6YSM2</accession>
<protein>
    <submittedName>
        <fullName evidence="2">Uncharacterized protein</fullName>
    </submittedName>
</protein>
<name>A0A1V6YSM2_PENNA</name>
<proteinExistence type="predicted"/>
<evidence type="ECO:0000256" key="1">
    <source>
        <dbReference type="SAM" id="MobiDB-lite"/>
    </source>
</evidence>
<comment type="caution">
    <text evidence="2">The sequence shown here is derived from an EMBL/GenBank/DDBJ whole genome shotgun (WGS) entry which is preliminary data.</text>
</comment>
<feature type="region of interest" description="Disordered" evidence="1">
    <location>
        <begin position="1"/>
        <end position="67"/>
    </location>
</feature>
<dbReference type="Proteomes" id="UP000191691">
    <property type="component" value="Unassembled WGS sequence"/>
</dbReference>
<dbReference type="OMA" id="MPHKVNQ"/>
<evidence type="ECO:0000313" key="3">
    <source>
        <dbReference type="Proteomes" id="UP000191691"/>
    </source>
</evidence>
<dbReference type="AlphaFoldDB" id="A0A1V6YSM2"/>